<dbReference type="Proteomes" id="UP000297737">
    <property type="component" value="Unassembled WGS sequence"/>
</dbReference>
<accession>A0A4Y9ENQ3</accession>
<dbReference type="PANTHER" id="PTHR45138:SF9">
    <property type="entry name" value="DIGUANYLATE CYCLASE DGCM-RELATED"/>
    <property type="match status" value="1"/>
</dbReference>
<dbReference type="FunFam" id="3.30.70.270:FF:000001">
    <property type="entry name" value="Diguanylate cyclase domain protein"/>
    <property type="match status" value="1"/>
</dbReference>
<evidence type="ECO:0000259" key="4">
    <source>
        <dbReference type="PROSITE" id="PS50887"/>
    </source>
</evidence>
<keyword evidence="6" id="KW-1185">Reference proteome</keyword>
<feature type="domain" description="GGDEF" evidence="4">
    <location>
        <begin position="224"/>
        <end position="359"/>
    </location>
</feature>
<gene>
    <name evidence="5" type="ORF">EUV02_08555</name>
</gene>
<dbReference type="Pfam" id="PF00990">
    <property type="entry name" value="GGDEF"/>
    <property type="match status" value="1"/>
</dbReference>
<name>A0A4Y9ENQ3_9SPHN</name>
<dbReference type="InterPro" id="IPR029787">
    <property type="entry name" value="Nucleotide_cyclase"/>
</dbReference>
<feature type="coiled-coil region" evidence="3">
    <location>
        <begin position="166"/>
        <end position="193"/>
    </location>
</feature>
<dbReference type="SUPFAM" id="SSF55073">
    <property type="entry name" value="Nucleotide cyclase"/>
    <property type="match status" value="1"/>
</dbReference>
<dbReference type="Gene3D" id="3.30.70.270">
    <property type="match status" value="1"/>
</dbReference>
<evidence type="ECO:0000256" key="3">
    <source>
        <dbReference type="SAM" id="Coils"/>
    </source>
</evidence>
<evidence type="ECO:0000256" key="2">
    <source>
        <dbReference type="ARBA" id="ARBA00034247"/>
    </source>
</evidence>
<keyword evidence="3" id="KW-0175">Coiled coil</keyword>
<dbReference type="OrthoDB" id="9812260at2"/>
<dbReference type="SMART" id="SM00267">
    <property type="entry name" value="GGDEF"/>
    <property type="match status" value="1"/>
</dbReference>
<dbReference type="InterPro" id="IPR043128">
    <property type="entry name" value="Rev_trsase/Diguanyl_cyclase"/>
</dbReference>
<proteinExistence type="predicted"/>
<reference evidence="5 6" key="1">
    <citation type="submission" date="2019-02" db="EMBL/GenBank/DDBJ databases">
        <title>Polymorphobacter sp. isolated from the lake at the Tibet of China.</title>
        <authorList>
            <person name="Li A."/>
        </authorList>
    </citation>
    <scope>NUCLEOTIDE SEQUENCE [LARGE SCALE GENOMIC DNA]</scope>
    <source>
        <strain evidence="5 6">DJ1R-1</strain>
    </source>
</reference>
<dbReference type="NCBIfam" id="TIGR00254">
    <property type="entry name" value="GGDEF"/>
    <property type="match status" value="1"/>
</dbReference>
<dbReference type="AlphaFoldDB" id="A0A4Y9ENQ3"/>
<comment type="catalytic activity">
    <reaction evidence="2">
        <text>2 GTP = 3',3'-c-di-GMP + 2 diphosphate</text>
        <dbReference type="Rhea" id="RHEA:24898"/>
        <dbReference type="ChEBI" id="CHEBI:33019"/>
        <dbReference type="ChEBI" id="CHEBI:37565"/>
        <dbReference type="ChEBI" id="CHEBI:58805"/>
        <dbReference type="EC" id="2.7.7.65"/>
    </reaction>
</comment>
<dbReference type="EC" id="2.7.7.65" evidence="1"/>
<dbReference type="EMBL" id="SIHO01000002">
    <property type="protein sequence ID" value="TFU03234.1"/>
    <property type="molecule type" value="Genomic_DNA"/>
</dbReference>
<dbReference type="InterPro" id="IPR000160">
    <property type="entry name" value="GGDEF_dom"/>
</dbReference>
<dbReference type="PANTHER" id="PTHR45138">
    <property type="entry name" value="REGULATORY COMPONENTS OF SENSORY TRANSDUCTION SYSTEM"/>
    <property type="match status" value="1"/>
</dbReference>
<dbReference type="GO" id="GO:0052621">
    <property type="term" value="F:diguanylate cyclase activity"/>
    <property type="evidence" value="ECO:0007669"/>
    <property type="project" value="UniProtKB-EC"/>
</dbReference>
<dbReference type="RefSeq" id="WP_135245826.1">
    <property type="nucleotide sequence ID" value="NZ_SIHO01000002.1"/>
</dbReference>
<organism evidence="5 6">
    <name type="scientific">Glacieibacterium arshaanense</name>
    <dbReference type="NCBI Taxonomy" id="2511025"/>
    <lineage>
        <taxon>Bacteria</taxon>
        <taxon>Pseudomonadati</taxon>
        <taxon>Pseudomonadota</taxon>
        <taxon>Alphaproteobacteria</taxon>
        <taxon>Sphingomonadales</taxon>
        <taxon>Sphingosinicellaceae</taxon>
        <taxon>Glacieibacterium</taxon>
    </lineage>
</organism>
<sequence>MEQSPAATTGATTADDRLAGALGHPQLLLFDRLRDLLVQTGLPPEPDVYDLFWRYLGGLEHAISRALDEALAAGPIDMAAVKQLRRDHCGESDASAIAQLVETAREQTDRLSQHLRDGQADLAIYGRAIADGDAALNGARAPATAGELAALIQPLGAATTVMVAANRRMETELEAAAAETAALRDQLRKAENAAVTDALTGLLNRRGLIEALSNAQMHAADAQQDLSVAMVDIDHFKNINDQRGHALGDEVLRFVGQHLALGVGETGTVGRLGGEEFVAFLPGMKLDAAMATIDRLRGALAGQIIRRTADGASMGRITFSAGVSINHPDDTPDSVIARADSALYTAKRLGRDRVIPDRN</sequence>
<protein>
    <recommendedName>
        <fullName evidence="1">diguanylate cyclase</fullName>
        <ecNumber evidence="1">2.7.7.65</ecNumber>
    </recommendedName>
</protein>
<dbReference type="PROSITE" id="PS50887">
    <property type="entry name" value="GGDEF"/>
    <property type="match status" value="1"/>
</dbReference>
<comment type="caution">
    <text evidence="5">The sequence shown here is derived from an EMBL/GenBank/DDBJ whole genome shotgun (WGS) entry which is preliminary data.</text>
</comment>
<dbReference type="CDD" id="cd01949">
    <property type="entry name" value="GGDEF"/>
    <property type="match status" value="1"/>
</dbReference>
<evidence type="ECO:0000313" key="6">
    <source>
        <dbReference type="Proteomes" id="UP000297737"/>
    </source>
</evidence>
<dbReference type="InterPro" id="IPR050469">
    <property type="entry name" value="Diguanylate_Cyclase"/>
</dbReference>
<evidence type="ECO:0000256" key="1">
    <source>
        <dbReference type="ARBA" id="ARBA00012528"/>
    </source>
</evidence>
<evidence type="ECO:0000313" key="5">
    <source>
        <dbReference type="EMBL" id="TFU03234.1"/>
    </source>
</evidence>